<feature type="transmembrane region" description="Helical" evidence="5">
    <location>
        <begin position="282"/>
        <end position="302"/>
    </location>
</feature>
<gene>
    <name evidence="7" type="ORF">NC661_16460</name>
</gene>
<feature type="transmembrane region" description="Helical" evidence="5">
    <location>
        <begin position="254"/>
        <end position="273"/>
    </location>
</feature>
<evidence type="ECO:0000256" key="1">
    <source>
        <dbReference type="ARBA" id="ARBA00004141"/>
    </source>
</evidence>
<evidence type="ECO:0000256" key="2">
    <source>
        <dbReference type="ARBA" id="ARBA00022692"/>
    </source>
</evidence>
<protein>
    <submittedName>
        <fullName evidence="7">Sodium:calcium antiporter</fullName>
    </submittedName>
</protein>
<dbReference type="Gene3D" id="1.20.1420.30">
    <property type="entry name" value="NCX, central ion-binding region"/>
    <property type="match status" value="1"/>
</dbReference>
<keyword evidence="3 5" id="KW-1133">Transmembrane helix</keyword>
<keyword evidence="8" id="KW-1185">Reference proteome</keyword>
<feature type="domain" description="Sodium/calcium exchanger membrane region" evidence="6">
    <location>
        <begin position="158"/>
        <end position="302"/>
    </location>
</feature>
<dbReference type="Proteomes" id="UP001145072">
    <property type="component" value="Unassembled WGS sequence"/>
</dbReference>
<feature type="transmembrane region" description="Helical" evidence="5">
    <location>
        <begin position="159"/>
        <end position="177"/>
    </location>
</feature>
<feature type="transmembrane region" description="Helical" evidence="5">
    <location>
        <begin position="219"/>
        <end position="242"/>
    </location>
</feature>
<name>A0A9X3WLH6_9BACI</name>
<feature type="transmembrane region" description="Helical" evidence="5">
    <location>
        <begin position="80"/>
        <end position="101"/>
    </location>
</feature>
<dbReference type="InterPro" id="IPR004481">
    <property type="entry name" value="K/Na/Ca-exchanger"/>
</dbReference>
<keyword evidence="2 5" id="KW-0812">Transmembrane</keyword>
<evidence type="ECO:0000256" key="4">
    <source>
        <dbReference type="ARBA" id="ARBA00023136"/>
    </source>
</evidence>
<dbReference type="InterPro" id="IPR044880">
    <property type="entry name" value="NCX_ion-bd_dom_sf"/>
</dbReference>
<dbReference type="PANTHER" id="PTHR10846:SF8">
    <property type="entry name" value="INNER MEMBRANE PROTEIN YRBG"/>
    <property type="match status" value="1"/>
</dbReference>
<evidence type="ECO:0000256" key="3">
    <source>
        <dbReference type="ARBA" id="ARBA00022989"/>
    </source>
</evidence>
<keyword evidence="4 5" id="KW-0472">Membrane</keyword>
<feature type="domain" description="Sodium/calcium exchanger membrane region" evidence="6">
    <location>
        <begin position="2"/>
        <end position="123"/>
    </location>
</feature>
<evidence type="ECO:0000259" key="6">
    <source>
        <dbReference type="Pfam" id="PF01699"/>
    </source>
</evidence>
<evidence type="ECO:0000256" key="5">
    <source>
        <dbReference type="SAM" id="Phobius"/>
    </source>
</evidence>
<sequence length="303" mass="32781">MHANKISKHSNMSGFVTGTLLLAVATSLPELTVTISASIINNPDIAIGNGLGSILFNFFVLFAFDIHFRGKRLFLHVSDHHVYSGIISLILGLITAIGLVLHSSIAIMHISFISVLIITVYIVGIKIISKAKSDQNTTTKTEKEPLTQSNKLKYSVTKFILFSVIIFVSGSALSLSGDAMARSTGISSTAIGGILVAMASSIPDAMSVYTALRLANVNLAIGTILGSNMFNILALTIADVFYSKGSIWLDTDNQLVYMSLIGCFLTLMVMLIIKRDHTKNTFTYILPSLIAVVSYFVIVFFVM</sequence>
<feature type="transmembrane region" description="Helical" evidence="5">
    <location>
        <begin position="45"/>
        <end position="68"/>
    </location>
</feature>
<evidence type="ECO:0000313" key="7">
    <source>
        <dbReference type="EMBL" id="MDC3421967.1"/>
    </source>
</evidence>
<dbReference type="GO" id="GO:0008273">
    <property type="term" value="F:calcium, potassium:sodium antiporter activity"/>
    <property type="evidence" value="ECO:0007669"/>
    <property type="project" value="TreeGrafter"/>
</dbReference>
<comment type="caution">
    <text evidence="7">The sequence shown here is derived from an EMBL/GenBank/DDBJ whole genome shotgun (WGS) entry which is preliminary data.</text>
</comment>
<proteinExistence type="predicted"/>
<dbReference type="GO" id="GO:0005886">
    <property type="term" value="C:plasma membrane"/>
    <property type="evidence" value="ECO:0007669"/>
    <property type="project" value="TreeGrafter"/>
</dbReference>
<feature type="transmembrane region" description="Helical" evidence="5">
    <location>
        <begin position="189"/>
        <end position="212"/>
    </location>
</feature>
<dbReference type="GO" id="GO:0006874">
    <property type="term" value="P:intracellular calcium ion homeostasis"/>
    <property type="evidence" value="ECO:0007669"/>
    <property type="project" value="TreeGrafter"/>
</dbReference>
<dbReference type="AlphaFoldDB" id="A0A9X3WLH6"/>
<comment type="subcellular location">
    <subcellularLocation>
        <location evidence="1">Membrane</location>
        <topology evidence="1">Multi-pass membrane protein</topology>
    </subcellularLocation>
</comment>
<dbReference type="GO" id="GO:0005262">
    <property type="term" value="F:calcium channel activity"/>
    <property type="evidence" value="ECO:0007669"/>
    <property type="project" value="TreeGrafter"/>
</dbReference>
<organism evidence="7 8">
    <name type="scientific">Aquibacillus koreensis</name>
    <dbReference type="NCBI Taxonomy" id="279446"/>
    <lineage>
        <taxon>Bacteria</taxon>
        <taxon>Bacillati</taxon>
        <taxon>Bacillota</taxon>
        <taxon>Bacilli</taxon>
        <taxon>Bacillales</taxon>
        <taxon>Bacillaceae</taxon>
        <taxon>Aquibacillus</taxon>
    </lineage>
</organism>
<reference evidence="7" key="1">
    <citation type="submission" date="2022-06" db="EMBL/GenBank/DDBJ databases">
        <title>Aquibacillus sp. a new bacterium isolated from soil saline samples.</title>
        <authorList>
            <person name="Galisteo C."/>
            <person name="De La Haba R."/>
            <person name="Sanchez-Porro C."/>
            <person name="Ventosa A."/>
        </authorList>
    </citation>
    <scope>NUCLEOTIDE SEQUENCE</scope>
    <source>
        <strain evidence="7">JCM 12387</strain>
    </source>
</reference>
<dbReference type="EMBL" id="JAMQJZ010000015">
    <property type="protein sequence ID" value="MDC3421967.1"/>
    <property type="molecule type" value="Genomic_DNA"/>
</dbReference>
<dbReference type="PANTHER" id="PTHR10846">
    <property type="entry name" value="SODIUM/POTASSIUM/CALCIUM EXCHANGER"/>
    <property type="match status" value="1"/>
</dbReference>
<accession>A0A9X3WLH6</accession>
<feature type="transmembrane region" description="Helical" evidence="5">
    <location>
        <begin position="107"/>
        <end position="128"/>
    </location>
</feature>
<dbReference type="InterPro" id="IPR004837">
    <property type="entry name" value="NaCa_Exmemb"/>
</dbReference>
<dbReference type="Pfam" id="PF01699">
    <property type="entry name" value="Na_Ca_ex"/>
    <property type="match status" value="2"/>
</dbReference>
<evidence type="ECO:0000313" key="8">
    <source>
        <dbReference type="Proteomes" id="UP001145072"/>
    </source>
</evidence>